<evidence type="ECO:0000313" key="2">
    <source>
        <dbReference type="Proteomes" id="UP000232133"/>
    </source>
</evidence>
<dbReference type="Gene3D" id="3.30.1440.10">
    <property type="match status" value="1"/>
</dbReference>
<dbReference type="SUPFAM" id="SSF55282">
    <property type="entry name" value="RL5-like"/>
    <property type="match status" value="1"/>
</dbReference>
<reference evidence="1 2" key="1">
    <citation type="submission" date="2016-10" db="EMBL/GenBank/DDBJ databases">
        <authorList>
            <person name="Varghese N."/>
        </authorList>
    </citation>
    <scope>NUCLEOTIDE SEQUENCE [LARGE SCALE GENOMIC DNA]</scope>
    <source>
        <strain evidence="1 2">KB11</strain>
    </source>
</reference>
<dbReference type="PANTHER" id="PTHR38816:SF1">
    <property type="entry name" value="EXOSOME SUBUNIT"/>
    <property type="match status" value="1"/>
</dbReference>
<protein>
    <submittedName>
        <fullName evidence="1">Exosome protein</fullName>
    </submittedName>
</protein>
<dbReference type="GeneID" id="78816921"/>
<dbReference type="PANTHER" id="PTHR38816">
    <property type="entry name" value="EXOSOME SUBUNIT, DUF54 FAMILY-RELATED"/>
    <property type="match status" value="1"/>
</dbReference>
<accession>A0A2H4U5H3</accession>
<dbReference type="NCBIfam" id="NF011141">
    <property type="entry name" value="PRK14555.1-1"/>
    <property type="match status" value="1"/>
</dbReference>
<dbReference type="Pfam" id="PF01877">
    <property type="entry name" value="RNA_binding"/>
    <property type="match status" value="1"/>
</dbReference>
<dbReference type="InterPro" id="IPR022803">
    <property type="entry name" value="Ribosomal_uL5_dom_sf"/>
</dbReference>
<gene>
    <name evidence="1" type="ORF">BK798_02590</name>
</gene>
<name>A0A2H4U5H3_METSM</name>
<dbReference type="OMA" id="RTFCYAT"/>
<dbReference type="AlphaFoldDB" id="A0A2H4U5H3"/>
<dbReference type="EMBL" id="CP017803">
    <property type="protein sequence ID" value="ATZ59380.1"/>
    <property type="molecule type" value="Genomic_DNA"/>
</dbReference>
<dbReference type="Proteomes" id="UP000232133">
    <property type="component" value="Chromosome"/>
</dbReference>
<dbReference type="RefSeq" id="WP_004034457.1">
    <property type="nucleotide sequence ID" value="NZ_AP025586.1"/>
</dbReference>
<dbReference type="InterPro" id="IPR002739">
    <property type="entry name" value="PAB1135-like"/>
</dbReference>
<organism evidence="1 2">
    <name type="scientific">Methanobrevibacter smithii</name>
    <dbReference type="NCBI Taxonomy" id="2173"/>
    <lineage>
        <taxon>Archaea</taxon>
        <taxon>Methanobacteriati</taxon>
        <taxon>Methanobacteriota</taxon>
        <taxon>Methanomada group</taxon>
        <taxon>Methanobacteria</taxon>
        <taxon>Methanobacteriales</taxon>
        <taxon>Methanobacteriaceae</taxon>
        <taxon>Methanobrevibacter</taxon>
    </lineage>
</organism>
<sequence length="141" mass="16265">MIHNIRFREFVYESENLDELTQAIYNIFPDAEIESEDAEGLMEDKIIILSGVVDKKRQTKAFFNLLLELDQNQLDKLNNDLERKVDDKGNLFLRLSKEDAVDEKITIVDSGDSIHLKVKIAAYPAKKEIAIKKVREAIENN</sequence>
<proteinExistence type="predicted"/>
<evidence type="ECO:0000313" key="1">
    <source>
        <dbReference type="EMBL" id="ATZ59380.1"/>
    </source>
</evidence>